<dbReference type="EMBL" id="KN818559">
    <property type="protein sequence ID" value="KIL55157.1"/>
    <property type="molecule type" value="Genomic_DNA"/>
</dbReference>
<protein>
    <recommendedName>
        <fullName evidence="1">DUF6589 domain-containing protein</fullName>
    </recommendedName>
</protein>
<dbReference type="Proteomes" id="UP000054549">
    <property type="component" value="Unassembled WGS sequence"/>
</dbReference>
<name>A0A0C2W230_AMAMK</name>
<evidence type="ECO:0000259" key="1">
    <source>
        <dbReference type="Pfam" id="PF20231"/>
    </source>
</evidence>
<dbReference type="InParanoid" id="A0A0C2W230"/>
<proteinExistence type="predicted"/>
<dbReference type="HOGENOM" id="CLU_009487_1_0_1"/>
<feature type="domain" description="DUF6589" evidence="1">
    <location>
        <begin position="1"/>
        <end position="314"/>
    </location>
</feature>
<evidence type="ECO:0000313" key="2">
    <source>
        <dbReference type="EMBL" id="KIL55157.1"/>
    </source>
</evidence>
<gene>
    <name evidence="2" type="ORF">M378DRAFT_91330</name>
</gene>
<accession>A0A0C2W230</accession>
<dbReference type="Pfam" id="PF20231">
    <property type="entry name" value="DUF6589"/>
    <property type="match status" value="1"/>
</dbReference>
<reference evidence="2 3" key="1">
    <citation type="submission" date="2014-04" db="EMBL/GenBank/DDBJ databases">
        <title>Evolutionary Origins and Diversification of the Mycorrhizal Mutualists.</title>
        <authorList>
            <consortium name="DOE Joint Genome Institute"/>
            <consortium name="Mycorrhizal Genomics Consortium"/>
            <person name="Kohler A."/>
            <person name="Kuo A."/>
            <person name="Nagy L.G."/>
            <person name="Floudas D."/>
            <person name="Copeland A."/>
            <person name="Barry K.W."/>
            <person name="Cichocki N."/>
            <person name="Veneault-Fourrey C."/>
            <person name="LaButti K."/>
            <person name="Lindquist E.A."/>
            <person name="Lipzen A."/>
            <person name="Lundell T."/>
            <person name="Morin E."/>
            <person name="Murat C."/>
            <person name="Riley R."/>
            <person name="Ohm R."/>
            <person name="Sun H."/>
            <person name="Tunlid A."/>
            <person name="Henrissat B."/>
            <person name="Grigoriev I.V."/>
            <person name="Hibbett D.S."/>
            <person name="Martin F."/>
        </authorList>
    </citation>
    <scope>NUCLEOTIDE SEQUENCE [LARGE SCALE GENOMIC DNA]</scope>
    <source>
        <strain evidence="2 3">Koide BX008</strain>
    </source>
</reference>
<organism evidence="2 3">
    <name type="scientific">Amanita muscaria (strain Koide BX008)</name>
    <dbReference type="NCBI Taxonomy" id="946122"/>
    <lineage>
        <taxon>Eukaryota</taxon>
        <taxon>Fungi</taxon>
        <taxon>Dikarya</taxon>
        <taxon>Basidiomycota</taxon>
        <taxon>Agaricomycotina</taxon>
        <taxon>Agaricomycetes</taxon>
        <taxon>Agaricomycetidae</taxon>
        <taxon>Agaricales</taxon>
        <taxon>Pluteineae</taxon>
        <taxon>Amanitaceae</taxon>
        <taxon>Amanita</taxon>
    </lineage>
</organism>
<dbReference type="InterPro" id="IPR046496">
    <property type="entry name" value="DUF6589"/>
</dbReference>
<dbReference type="STRING" id="946122.A0A0C2W230"/>
<sequence length="316" mass="36766">MEVNNSTTSGNIQAIDNLLEQGGILDPDEILEEDYNPDFDVTDYIVLFHGDLGTGERIRSIRQRRSIEDTVYDRKQMVFFCPGLFHCKMACIDTLHRIFIKPEQGRKDDSCLMNDAKILRPKETHILTTKPGFRRMHQMVNHSGICRCLDCWRVLVEQVNPAHTSLEHFAQSQPKLEDLKKMANQLAVDFTCNEDLSLTRLMDSNKRDEIFENATLVLKYFALYEEFAWAMNVGDIGRVEKCLLPWIAMFKGTGKHKYATHLEQFLTTVHFDLPPDMHRAVWYNWLINATGKPGKFRAADWYVELHNLQIKVRFHT</sequence>
<evidence type="ECO:0000313" key="3">
    <source>
        <dbReference type="Proteomes" id="UP000054549"/>
    </source>
</evidence>
<keyword evidence="3" id="KW-1185">Reference proteome</keyword>
<dbReference type="OrthoDB" id="4743193at2759"/>
<dbReference type="AlphaFoldDB" id="A0A0C2W230"/>